<dbReference type="InterPro" id="IPR001789">
    <property type="entry name" value="Sig_transdc_resp-reg_receiver"/>
</dbReference>
<dbReference type="AlphaFoldDB" id="A0A2P2E6V0"/>
<keyword evidence="5" id="KW-0418">Kinase</keyword>
<feature type="modified residue" description="4-aspartylphosphate" evidence="3">
    <location>
        <position position="52"/>
    </location>
</feature>
<protein>
    <submittedName>
        <fullName evidence="5">Sensor histidine kinase RcsC</fullName>
        <ecNumber evidence="5">2.7.13.3</ecNumber>
    </submittedName>
</protein>
<evidence type="ECO:0000259" key="4">
    <source>
        <dbReference type="PROSITE" id="PS50110"/>
    </source>
</evidence>
<keyword evidence="5" id="KW-0808">Transferase</keyword>
<feature type="domain" description="Response regulatory" evidence="4">
    <location>
        <begin position="3"/>
        <end position="118"/>
    </location>
</feature>
<dbReference type="RefSeq" id="WP_108983632.1">
    <property type="nucleotide sequence ID" value="NZ_BFBR01000001.1"/>
</dbReference>
<proteinExistence type="predicted"/>
<dbReference type="EMBL" id="BFBR01000001">
    <property type="protein sequence ID" value="GBF56778.1"/>
    <property type="molecule type" value="Genomic_DNA"/>
</dbReference>
<dbReference type="PROSITE" id="PS50110">
    <property type="entry name" value="RESPONSE_REGULATORY"/>
    <property type="match status" value="1"/>
</dbReference>
<dbReference type="EC" id="2.7.13.3" evidence="5"/>
<evidence type="ECO:0000256" key="1">
    <source>
        <dbReference type="ARBA" id="ARBA00022553"/>
    </source>
</evidence>
<dbReference type="OrthoDB" id="9801602at2"/>
<dbReference type="Proteomes" id="UP000245086">
    <property type="component" value="Unassembled WGS sequence"/>
</dbReference>
<evidence type="ECO:0000313" key="6">
    <source>
        <dbReference type="Proteomes" id="UP000245086"/>
    </source>
</evidence>
<evidence type="ECO:0000256" key="3">
    <source>
        <dbReference type="PROSITE-ProRule" id="PRU00169"/>
    </source>
</evidence>
<dbReference type="GO" id="GO:0000160">
    <property type="term" value="P:phosphorelay signal transduction system"/>
    <property type="evidence" value="ECO:0007669"/>
    <property type="project" value="UniProtKB-KW"/>
</dbReference>
<gene>
    <name evidence="5" type="primary">rcsC</name>
    <name evidence="5" type="ORF">PbB2_00435</name>
</gene>
<dbReference type="Pfam" id="PF00072">
    <property type="entry name" value="Response_reg"/>
    <property type="match status" value="1"/>
</dbReference>
<keyword evidence="2" id="KW-0902">Two-component regulatory system</keyword>
<dbReference type="SUPFAM" id="SSF52172">
    <property type="entry name" value="CheY-like"/>
    <property type="match status" value="1"/>
</dbReference>
<dbReference type="GO" id="GO:0004673">
    <property type="term" value="F:protein histidine kinase activity"/>
    <property type="evidence" value="ECO:0007669"/>
    <property type="project" value="UniProtKB-EC"/>
</dbReference>
<evidence type="ECO:0000256" key="2">
    <source>
        <dbReference type="ARBA" id="ARBA00023012"/>
    </source>
</evidence>
<dbReference type="PANTHER" id="PTHR45339:SF1">
    <property type="entry name" value="HYBRID SIGNAL TRANSDUCTION HISTIDINE KINASE J"/>
    <property type="match status" value="1"/>
</dbReference>
<organism evidence="5 6">
    <name type="scientific">Candidatus Phycosocius bacilliformis</name>
    <dbReference type="NCBI Taxonomy" id="1445552"/>
    <lineage>
        <taxon>Bacteria</taxon>
        <taxon>Pseudomonadati</taxon>
        <taxon>Pseudomonadota</taxon>
        <taxon>Alphaproteobacteria</taxon>
        <taxon>Caulobacterales</taxon>
        <taxon>Caulobacterales incertae sedis</taxon>
        <taxon>Candidatus Phycosocius</taxon>
    </lineage>
</organism>
<dbReference type="InterPro" id="IPR011006">
    <property type="entry name" value="CheY-like_superfamily"/>
</dbReference>
<keyword evidence="6" id="KW-1185">Reference proteome</keyword>
<evidence type="ECO:0000313" key="5">
    <source>
        <dbReference type="EMBL" id="GBF56778.1"/>
    </source>
</evidence>
<name>A0A2P2E6V0_9PROT</name>
<keyword evidence="1 3" id="KW-0597">Phosphoprotein</keyword>
<sequence>MQRILLAEDHDDNREMLMRRLTRAGFDVRGACDGQDAVTQALSWKPDLVLMDVSMPIMSGLEATRKIRESLGASIRVIALTAHAMNESREACLEAGCDAFATKPVDWPFLMDEMSRQFQAKAS</sequence>
<dbReference type="PANTHER" id="PTHR45339">
    <property type="entry name" value="HYBRID SIGNAL TRANSDUCTION HISTIDINE KINASE J"/>
    <property type="match status" value="1"/>
</dbReference>
<reference evidence="5" key="1">
    <citation type="journal article" date="2018" name="Genome Announc.">
        <title>Draft Genome Sequence of "Candidatus Phycosocius bacilliformis," an Alphaproteobacterial Ectosymbiont of the Hydrocarbon-Producing Green Alga Botryococcus braunii.</title>
        <authorList>
            <person name="Tanabe Y."/>
            <person name="Yamaguchi H."/>
            <person name="Watanabe M.M."/>
        </authorList>
    </citation>
    <scope>NUCLEOTIDE SEQUENCE [LARGE SCALE GENOMIC DNA]</scope>
    <source>
        <strain evidence="5">BOTRYCO-2</strain>
    </source>
</reference>
<dbReference type="SMART" id="SM00448">
    <property type="entry name" value="REC"/>
    <property type="match status" value="1"/>
</dbReference>
<comment type="caution">
    <text evidence="5">The sequence shown here is derived from an EMBL/GenBank/DDBJ whole genome shotgun (WGS) entry which is preliminary data.</text>
</comment>
<dbReference type="Gene3D" id="3.40.50.2300">
    <property type="match status" value="1"/>
</dbReference>
<accession>A0A2P2E6V0</accession>
<dbReference type="CDD" id="cd17546">
    <property type="entry name" value="REC_hyHK_CKI1_RcsC-like"/>
    <property type="match status" value="1"/>
</dbReference>